<sequence length="84" mass="10195">MDFFRILTFFILKLLWSPIAKNDATNKLTENDIILTQLFINILSIYNMKFNFDLSLHFSTIIIHLFGQIILFWFLLVFIKFWFL</sequence>
<organism evidence="3 4">
    <name type="scientific">Meloidogyne graminicola</name>
    <dbReference type="NCBI Taxonomy" id="189291"/>
    <lineage>
        <taxon>Eukaryota</taxon>
        <taxon>Metazoa</taxon>
        <taxon>Ecdysozoa</taxon>
        <taxon>Nematoda</taxon>
        <taxon>Chromadorea</taxon>
        <taxon>Rhabditida</taxon>
        <taxon>Tylenchina</taxon>
        <taxon>Tylenchomorpha</taxon>
        <taxon>Tylenchoidea</taxon>
        <taxon>Meloidogynidae</taxon>
        <taxon>Meloidogyninae</taxon>
        <taxon>Meloidogyne</taxon>
    </lineage>
</organism>
<evidence type="ECO:0000313" key="3">
    <source>
        <dbReference type="EMBL" id="KAF7629251.1"/>
    </source>
</evidence>
<reference evidence="3" key="1">
    <citation type="journal article" date="2020" name="Ecol. Evol.">
        <title>Genome structure and content of the rice root-knot nematode (Meloidogyne graminicola).</title>
        <authorList>
            <person name="Phan N.T."/>
            <person name="Danchin E.G.J."/>
            <person name="Klopp C."/>
            <person name="Perfus-Barbeoch L."/>
            <person name="Kozlowski D.K."/>
            <person name="Koutsovoulos G.D."/>
            <person name="Lopez-Roques C."/>
            <person name="Bouchez O."/>
            <person name="Zahm M."/>
            <person name="Besnard G."/>
            <person name="Bellafiore S."/>
        </authorList>
    </citation>
    <scope>NUCLEOTIDE SEQUENCE</scope>
    <source>
        <strain evidence="3">VN-18</strain>
    </source>
</reference>
<evidence type="ECO:0008006" key="5">
    <source>
        <dbReference type="Google" id="ProtNLM"/>
    </source>
</evidence>
<keyword evidence="1" id="KW-0812">Transmembrane</keyword>
<evidence type="ECO:0000256" key="2">
    <source>
        <dbReference type="SAM" id="SignalP"/>
    </source>
</evidence>
<dbReference type="EMBL" id="JABEBT010000144">
    <property type="protein sequence ID" value="KAF7629251.1"/>
    <property type="molecule type" value="Genomic_DNA"/>
</dbReference>
<dbReference type="Proteomes" id="UP000605970">
    <property type="component" value="Unassembled WGS sequence"/>
</dbReference>
<feature type="signal peptide" evidence="2">
    <location>
        <begin position="1"/>
        <end position="24"/>
    </location>
</feature>
<evidence type="ECO:0000313" key="4">
    <source>
        <dbReference type="Proteomes" id="UP000605970"/>
    </source>
</evidence>
<feature type="chain" id="PRO_5035727766" description="NADH:ubiquinone reductase (H(+)-translocating)" evidence="2">
    <location>
        <begin position="25"/>
        <end position="84"/>
    </location>
</feature>
<gene>
    <name evidence="3" type="ORF">Mgra_00009240</name>
</gene>
<feature type="transmembrane region" description="Helical" evidence="1">
    <location>
        <begin position="61"/>
        <end position="83"/>
    </location>
</feature>
<keyword evidence="1" id="KW-1133">Transmembrane helix</keyword>
<protein>
    <recommendedName>
        <fullName evidence="5">NADH:ubiquinone reductase (H(+)-translocating)</fullName>
    </recommendedName>
</protein>
<comment type="caution">
    <text evidence="3">The sequence shown here is derived from an EMBL/GenBank/DDBJ whole genome shotgun (WGS) entry which is preliminary data.</text>
</comment>
<keyword evidence="1" id="KW-0472">Membrane</keyword>
<keyword evidence="4" id="KW-1185">Reference proteome</keyword>
<feature type="non-terminal residue" evidence="3">
    <location>
        <position position="84"/>
    </location>
</feature>
<proteinExistence type="predicted"/>
<dbReference type="AlphaFoldDB" id="A0A8S9ZDI9"/>
<accession>A0A8S9ZDI9</accession>
<keyword evidence="2" id="KW-0732">Signal</keyword>
<name>A0A8S9ZDI9_9BILA</name>
<evidence type="ECO:0000256" key="1">
    <source>
        <dbReference type="SAM" id="Phobius"/>
    </source>
</evidence>